<evidence type="ECO:0000259" key="3">
    <source>
        <dbReference type="Pfam" id="PF03816"/>
    </source>
</evidence>
<keyword evidence="2" id="KW-0812">Transmembrane</keyword>
<dbReference type="InterPro" id="IPR004474">
    <property type="entry name" value="LytR_CpsA_psr"/>
</dbReference>
<dbReference type="Proteomes" id="UP000198304">
    <property type="component" value="Unassembled WGS sequence"/>
</dbReference>
<organism evidence="4 5">
    <name type="scientific">Anaerovirgula multivorans</name>
    <dbReference type="NCBI Taxonomy" id="312168"/>
    <lineage>
        <taxon>Bacteria</taxon>
        <taxon>Bacillati</taxon>
        <taxon>Bacillota</taxon>
        <taxon>Clostridia</taxon>
        <taxon>Peptostreptococcales</taxon>
        <taxon>Natronincolaceae</taxon>
        <taxon>Anaerovirgula</taxon>
    </lineage>
</organism>
<keyword evidence="2" id="KW-1133">Transmembrane helix</keyword>
<comment type="similarity">
    <text evidence="1">Belongs to the LytR/CpsA/Psr (LCP) family.</text>
</comment>
<accession>A0A239KM80</accession>
<gene>
    <name evidence="4" type="ORF">SAMN05446037_10504</name>
</gene>
<dbReference type="Gene3D" id="3.40.630.190">
    <property type="entry name" value="LCP protein"/>
    <property type="match status" value="1"/>
</dbReference>
<evidence type="ECO:0000256" key="1">
    <source>
        <dbReference type="ARBA" id="ARBA00006068"/>
    </source>
</evidence>
<reference evidence="4 5" key="1">
    <citation type="submission" date="2017-06" db="EMBL/GenBank/DDBJ databases">
        <authorList>
            <person name="Kim H.J."/>
            <person name="Triplett B.A."/>
        </authorList>
    </citation>
    <scope>NUCLEOTIDE SEQUENCE [LARGE SCALE GENOMIC DNA]</scope>
    <source>
        <strain evidence="4 5">SCA</strain>
    </source>
</reference>
<keyword evidence="5" id="KW-1185">Reference proteome</keyword>
<sequence>MNKYFKVGLIIILIFILAVSSYLYHIHKVIEQHVDGMQITFEENVNEEDKDKDKNKESQLFLLLGIGDRPALGDPGRVDSIIVVSVNPSNNSAIMFNIPRDTRTEIIGKGFQDKINHSYAYGGTEMTKKTVEHFLDKSIDYVIQINMEGLRQLVNALGGIQVENKFSFSQEDELGEKLYHYDKGLINLDGERALHYARMRKSDPRGDFGRNERQRQVLMALLRKSTSFSSAFKIQEILNILGNNIKTNVSFEEMKFFYSEFRKDWRSYNIEILEIKGTDKTINGVYYYVVSEEERQHISEQLKKFFDSSYSANLTPNK</sequence>
<dbReference type="Pfam" id="PF03816">
    <property type="entry name" value="LytR_cpsA_psr"/>
    <property type="match status" value="1"/>
</dbReference>
<dbReference type="PANTHER" id="PTHR33392:SF6">
    <property type="entry name" value="POLYISOPRENYL-TEICHOIC ACID--PEPTIDOGLYCAN TEICHOIC ACID TRANSFERASE TAGU"/>
    <property type="match status" value="1"/>
</dbReference>
<feature type="domain" description="Cell envelope-related transcriptional attenuator" evidence="3">
    <location>
        <begin position="77"/>
        <end position="225"/>
    </location>
</feature>
<name>A0A239KM80_9FIRM</name>
<evidence type="ECO:0000313" key="5">
    <source>
        <dbReference type="Proteomes" id="UP000198304"/>
    </source>
</evidence>
<proteinExistence type="inferred from homology"/>
<dbReference type="EMBL" id="FZOJ01000050">
    <property type="protein sequence ID" value="SNT19155.1"/>
    <property type="molecule type" value="Genomic_DNA"/>
</dbReference>
<dbReference type="AlphaFoldDB" id="A0A239KM80"/>
<evidence type="ECO:0000313" key="4">
    <source>
        <dbReference type="EMBL" id="SNT19155.1"/>
    </source>
</evidence>
<evidence type="ECO:0000256" key="2">
    <source>
        <dbReference type="SAM" id="Phobius"/>
    </source>
</evidence>
<dbReference type="OrthoDB" id="305468at2"/>
<dbReference type="NCBIfam" id="TIGR00350">
    <property type="entry name" value="lytR_cpsA_psr"/>
    <property type="match status" value="1"/>
</dbReference>
<dbReference type="PANTHER" id="PTHR33392">
    <property type="entry name" value="POLYISOPRENYL-TEICHOIC ACID--PEPTIDOGLYCAN TEICHOIC ACID TRANSFERASE TAGU"/>
    <property type="match status" value="1"/>
</dbReference>
<dbReference type="InterPro" id="IPR050922">
    <property type="entry name" value="LytR/CpsA/Psr_CW_biosynth"/>
</dbReference>
<protein>
    <submittedName>
        <fullName evidence="4">Transcriptional attenuator, LytR family</fullName>
    </submittedName>
</protein>
<feature type="transmembrane region" description="Helical" evidence="2">
    <location>
        <begin position="7"/>
        <end position="24"/>
    </location>
</feature>
<dbReference type="RefSeq" id="WP_089285396.1">
    <property type="nucleotide sequence ID" value="NZ_FZOJ01000050.1"/>
</dbReference>
<keyword evidence="2" id="KW-0472">Membrane</keyword>